<accession>A0ABT2PD11</accession>
<protein>
    <submittedName>
        <fullName evidence="2">Helicase</fullName>
    </submittedName>
</protein>
<evidence type="ECO:0000313" key="3">
    <source>
        <dbReference type="Proteomes" id="UP001300496"/>
    </source>
</evidence>
<gene>
    <name evidence="2" type="ORF">N4R40_06910</name>
</gene>
<evidence type="ECO:0000313" key="2">
    <source>
        <dbReference type="EMBL" id="MCT9002092.1"/>
    </source>
</evidence>
<dbReference type="EMBL" id="JAODOR010000008">
    <property type="protein sequence ID" value="MCT9002092.1"/>
    <property type="molecule type" value="Genomic_DNA"/>
</dbReference>
<keyword evidence="2" id="KW-0347">Helicase</keyword>
<dbReference type="Proteomes" id="UP001300496">
    <property type="component" value="Unassembled WGS sequence"/>
</dbReference>
<dbReference type="RefSeq" id="WP_261606627.1">
    <property type="nucleotide sequence ID" value="NZ_JAODOR010000008.1"/>
</dbReference>
<organism evidence="2 3">
    <name type="scientific">Microbacterium memoriense</name>
    <dbReference type="NCBI Taxonomy" id="2978350"/>
    <lineage>
        <taxon>Bacteria</taxon>
        <taxon>Bacillati</taxon>
        <taxon>Actinomycetota</taxon>
        <taxon>Actinomycetes</taxon>
        <taxon>Micrococcales</taxon>
        <taxon>Microbacteriaceae</taxon>
        <taxon>Microbacterium</taxon>
    </lineage>
</organism>
<keyword evidence="2" id="KW-0378">Hydrolase</keyword>
<keyword evidence="2" id="KW-0547">Nucleotide-binding</keyword>
<sequence>MSGLALSVGALAVTVTLAVGCASLGAAAAHATRLSATADAAALAAADTASGLLSGIPCERAAEVAARGGASLSACDMDGLVATVHIEAGFGLLPAAARARAGPPP</sequence>
<reference evidence="2 3" key="1">
    <citation type="journal article" date="2024" name="Int. J. Syst. Evol. Microbiol.">
        <title>Microbacterium memoriense sp. nov., a member of the Actinomycetota from marine beach sediment of the north coast of Portugal.</title>
        <authorList>
            <person name="Santos J.D.N.D."/>
            <person name="Klimek D."/>
            <person name="Calusinska M."/>
            <person name="Lobo-da-Cunha A."/>
            <person name="Catita J."/>
            <person name="Goncalves H."/>
            <person name="Gonzalez I."/>
            <person name="Lage O.M."/>
        </authorList>
    </citation>
    <scope>NUCLEOTIDE SEQUENCE [LARGE SCALE GENOMIC DNA]</scope>
    <source>
        <strain evidence="2 3">PMIC_1C1B</strain>
    </source>
</reference>
<proteinExistence type="predicted"/>
<dbReference type="GO" id="GO:0004386">
    <property type="term" value="F:helicase activity"/>
    <property type="evidence" value="ECO:0007669"/>
    <property type="project" value="UniProtKB-KW"/>
</dbReference>
<name>A0ABT2PD11_9MICO</name>
<keyword evidence="1" id="KW-0732">Signal</keyword>
<comment type="caution">
    <text evidence="2">The sequence shown here is derived from an EMBL/GenBank/DDBJ whole genome shotgun (WGS) entry which is preliminary data.</text>
</comment>
<evidence type="ECO:0000256" key="1">
    <source>
        <dbReference type="SAM" id="SignalP"/>
    </source>
</evidence>
<keyword evidence="3" id="KW-1185">Reference proteome</keyword>
<feature type="chain" id="PRO_5045170502" evidence="1">
    <location>
        <begin position="32"/>
        <end position="105"/>
    </location>
</feature>
<feature type="signal peptide" evidence="1">
    <location>
        <begin position="1"/>
        <end position="31"/>
    </location>
</feature>
<keyword evidence="2" id="KW-0067">ATP-binding</keyword>